<keyword evidence="2" id="KW-1185">Reference proteome</keyword>
<protein>
    <submittedName>
        <fullName evidence="1">Uncharacterized protein</fullName>
    </submittedName>
</protein>
<accession>A0AAV5LX98</accession>
<gene>
    <name evidence="1" type="ORF">SLEP1_g49183</name>
</gene>
<dbReference type="Proteomes" id="UP001054252">
    <property type="component" value="Unassembled WGS sequence"/>
</dbReference>
<sequence>MLKKIQVNRWGLLGLFLEFPKELKTVVEMPVPCGNGQDEKLIATKCKEIN</sequence>
<name>A0AAV5LX98_9ROSI</name>
<dbReference type="EMBL" id="BPVZ01000152">
    <property type="protein sequence ID" value="GKV41684.1"/>
    <property type="molecule type" value="Genomic_DNA"/>
</dbReference>
<proteinExistence type="predicted"/>
<reference evidence="1 2" key="1">
    <citation type="journal article" date="2021" name="Commun. Biol.">
        <title>The genome of Shorea leprosula (Dipterocarpaceae) highlights the ecological relevance of drought in aseasonal tropical rainforests.</title>
        <authorList>
            <person name="Ng K.K.S."/>
            <person name="Kobayashi M.J."/>
            <person name="Fawcett J.A."/>
            <person name="Hatakeyama M."/>
            <person name="Paape T."/>
            <person name="Ng C.H."/>
            <person name="Ang C.C."/>
            <person name="Tnah L.H."/>
            <person name="Lee C.T."/>
            <person name="Nishiyama T."/>
            <person name="Sese J."/>
            <person name="O'Brien M.J."/>
            <person name="Copetti D."/>
            <person name="Mohd Noor M.I."/>
            <person name="Ong R.C."/>
            <person name="Putra M."/>
            <person name="Sireger I.Z."/>
            <person name="Indrioko S."/>
            <person name="Kosugi Y."/>
            <person name="Izuno A."/>
            <person name="Isagi Y."/>
            <person name="Lee S.L."/>
            <person name="Shimizu K.K."/>
        </authorList>
    </citation>
    <scope>NUCLEOTIDE SEQUENCE [LARGE SCALE GENOMIC DNA]</scope>
    <source>
        <strain evidence="1">214</strain>
    </source>
</reference>
<comment type="caution">
    <text evidence="1">The sequence shown here is derived from an EMBL/GenBank/DDBJ whole genome shotgun (WGS) entry which is preliminary data.</text>
</comment>
<organism evidence="1 2">
    <name type="scientific">Rubroshorea leprosula</name>
    <dbReference type="NCBI Taxonomy" id="152421"/>
    <lineage>
        <taxon>Eukaryota</taxon>
        <taxon>Viridiplantae</taxon>
        <taxon>Streptophyta</taxon>
        <taxon>Embryophyta</taxon>
        <taxon>Tracheophyta</taxon>
        <taxon>Spermatophyta</taxon>
        <taxon>Magnoliopsida</taxon>
        <taxon>eudicotyledons</taxon>
        <taxon>Gunneridae</taxon>
        <taxon>Pentapetalae</taxon>
        <taxon>rosids</taxon>
        <taxon>malvids</taxon>
        <taxon>Malvales</taxon>
        <taxon>Dipterocarpaceae</taxon>
        <taxon>Rubroshorea</taxon>
    </lineage>
</organism>
<evidence type="ECO:0000313" key="1">
    <source>
        <dbReference type="EMBL" id="GKV41684.1"/>
    </source>
</evidence>
<evidence type="ECO:0000313" key="2">
    <source>
        <dbReference type="Proteomes" id="UP001054252"/>
    </source>
</evidence>
<dbReference type="AlphaFoldDB" id="A0AAV5LX98"/>